<dbReference type="GO" id="GO:0000155">
    <property type="term" value="F:phosphorelay sensor kinase activity"/>
    <property type="evidence" value="ECO:0007669"/>
    <property type="project" value="InterPro"/>
</dbReference>
<keyword evidence="4" id="KW-0418">Kinase</keyword>
<evidence type="ECO:0000256" key="2">
    <source>
        <dbReference type="SAM" id="Phobius"/>
    </source>
</evidence>
<dbReference type="PANTHER" id="PTHR34220:SF7">
    <property type="entry name" value="SENSOR HISTIDINE KINASE YPDA"/>
    <property type="match status" value="1"/>
</dbReference>
<name>A0A5J4RR88_9ZZZZ</name>
<keyword evidence="4" id="KW-0808">Transferase</keyword>
<evidence type="ECO:0000313" key="4">
    <source>
        <dbReference type="EMBL" id="KAA6336042.1"/>
    </source>
</evidence>
<evidence type="ECO:0000256" key="1">
    <source>
        <dbReference type="SAM" id="Coils"/>
    </source>
</evidence>
<dbReference type="AlphaFoldDB" id="A0A5J4RR88"/>
<feature type="domain" description="Signal transduction histidine kinase internal region" evidence="3">
    <location>
        <begin position="157"/>
        <end position="236"/>
    </location>
</feature>
<proteinExistence type="predicted"/>
<feature type="coiled-coil region" evidence="1">
    <location>
        <begin position="137"/>
        <end position="164"/>
    </location>
</feature>
<reference evidence="4" key="1">
    <citation type="submission" date="2019-03" db="EMBL/GenBank/DDBJ databases">
        <title>Single cell metagenomics reveals metabolic interactions within the superorganism composed of flagellate Streblomastix strix and complex community of Bacteroidetes bacteria on its surface.</title>
        <authorList>
            <person name="Treitli S.C."/>
            <person name="Kolisko M."/>
            <person name="Husnik F."/>
            <person name="Keeling P."/>
            <person name="Hampl V."/>
        </authorList>
    </citation>
    <scope>NUCLEOTIDE SEQUENCE</scope>
    <source>
        <strain evidence="4">STM</strain>
    </source>
</reference>
<organism evidence="4">
    <name type="scientific">termite gut metagenome</name>
    <dbReference type="NCBI Taxonomy" id="433724"/>
    <lineage>
        <taxon>unclassified sequences</taxon>
        <taxon>metagenomes</taxon>
        <taxon>organismal metagenomes</taxon>
    </lineage>
</organism>
<gene>
    <name evidence="4" type="ORF">EZS27_015781</name>
</gene>
<keyword evidence="2" id="KW-0472">Membrane</keyword>
<dbReference type="InterPro" id="IPR010559">
    <property type="entry name" value="Sig_transdc_His_kin_internal"/>
</dbReference>
<comment type="caution">
    <text evidence="4">The sequence shown here is derived from an EMBL/GenBank/DDBJ whole genome shotgun (WGS) entry which is preliminary data.</text>
</comment>
<accession>A0A5J4RR88</accession>
<feature type="transmembrane region" description="Helical" evidence="2">
    <location>
        <begin position="49"/>
        <end position="71"/>
    </location>
</feature>
<protein>
    <submittedName>
        <fullName evidence="4">Sensor histidine kinase YehU</fullName>
        <ecNumber evidence="4">2.7.13.3</ecNumber>
    </submittedName>
</protein>
<feature type="transmembrane region" description="Helical" evidence="2">
    <location>
        <begin position="83"/>
        <end position="103"/>
    </location>
</feature>
<keyword evidence="1" id="KW-0175">Coiled coil</keyword>
<dbReference type="EC" id="2.7.13.3" evidence="4"/>
<feature type="transmembrane region" description="Helical" evidence="2">
    <location>
        <begin position="12"/>
        <end position="29"/>
    </location>
</feature>
<dbReference type="GO" id="GO:0016020">
    <property type="term" value="C:membrane"/>
    <property type="evidence" value="ECO:0007669"/>
    <property type="project" value="InterPro"/>
</dbReference>
<sequence length="337" mass="39622">MKLFHNQVSNKKVIFVSFIVGAFIIYPRIIDLPWELSRISDQSGRVEHILFFVYRYLFFCLLSWMLLSFNIRKQTTLVFTTRLLQTFLITVVAYIMYVLISLVTSKHVDCFTGLLLFQFVVACLLCTLTGHAFALYAKQHKQELEIEKLHNENLKSRYEALTNQINPHFFFNSLNGLSALVRADKKTQTLRFIHELSGVFRYILQSDKKGIVHLSDELRFLDSFRYLQEIRYAENFRFDIRIPAEKRTMLIPVLSLLPLIENIVKHNVIDSENLMNVSVYMNDRDELVISNPIHTKLTQTDREGIGIKNLSARFELLLNKTIRTEMREGFFFVYLQL</sequence>
<keyword evidence="2" id="KW-0812">Transmembrane</keyword>
<keyword evidence="2" id="KW-1133">Transmembrane helix</keyword>
<dbReference type="EMBL" id="SNRY01000834">
    <property type="protein sequence ID" value="KAA6336042.1"/>
    <property type="molecule type" value="Genomic_DNA"/>
</dbReference>
<dbReference type="PANTHER" id="PTHR34220">
    <property type="entry name" value="SENSOR HISTIDINE KINASE YPDA"/>
    <property type="match status" value="1"/>
</dbReference>
<dbReference type="InterPro" id="IPR050640">
    <property type="entry name" value="Bact_2-comp_sensor_kinase"/>
</dbReference>
<dbReference type="Pfam" id="PF06580">
    <property type="entry name" value="His_kinase"/>
    <property type="match status" value="1"/>
</dbReference>
<feature type="transmembrane region" description="Helical" evidence="2">
    <location>
        <begin position="115"/>
        <end position="137"/>
    </location>
</feature>
<evidence type="ECO:0000259" key="3">
    <source>
        <dbReference type="Pfam" id="PF06580"/>
    </source>
</evidence>